<dbReference type="RefSeq" id="WP_219290266.1">
    <property type="nucleotide sequence ID" value="NZ_RPHB01000005.1"/>
</dbReference>
<dbReference type="Pfam" id="PF00171">
    <property type="entry name" value="Aldedh"/>
    <property type="match status" value="1"/>
</dbReference>
<evidence type="ECO:0000313" key="4">
    <source>
        <dbReference type="EMBL" id="MBW3468644.1"/>
    </source>
</evidence>
<sequence>MSNNKTLKVYSPYDNSLIKELPLMDKNELEEALKTAYDLFLDQSNWILAHERISLLEKVRKIMEGKVEELTKIAAEEGGKPYQDSKVEVLRAINGVKIATEEIARLTGEQIPMGLTASTTNRLAFTTREPIGVVASLSAFNHPLNLIVHQTVTAFAAGCPVIVKPASATPLSCKAFIEILKEAGVPKGWVQMVLIENDLAEKLATDKRVNYLSFIGSEKVGWSLKSKLAPGTRCALEHGGTAPVIVEADADLEDMIPGLVKGGFYHAGQVCVSVQKIFVHESIARKVADEMAKQAKDLKVGDPLDEETEVGPLIRTEEVDRVEKWVKEAEKEGADILCGGKRISQSCYEPTILWNPDQNSKVSKEEIFGPVVCIYSYKERQEAVRLANSLEYHFQAAVFTKNVDTALDTVQKLNATAIMVNDHTAFRADWMPFGGRDASGEGLGGIPYSMHEMTRVKLMVFKSKFL</sequence>
<dbReference type="InterPro" id="IPR051020">
    <property type="entry name" value="ALDH-related_metabolic_enz"/>
</dbReference>
<dbReference type="PANTHER" id="PTHR42991">
    <property type="entry name" value="ALDEHYDE DEHYDROGENASE"/>
    <property type="match status" value="1"/>
</dbReference>
<feature type="domain" description="Aldehyde dehydrogenase" evidence="3">
    <location>
        <begin position="3"/>
        <end position="457"/>
    </location>
</feature>
<comment type="caution">
    <text evidence="4">The sequence shown here is derived from an EMBL/GenBank/DDBJ whole genome shotgun (WGS) entry which is preliminary data.</text>
</comment>
<gene>
    <name evidence="4" type="ORF">EGN73_12590</name>
</gene>
<dbReference type="AlphaFoldDB" id="A0A951IYJ8"/>
<proteinExistence type="inferred from homology"/>
<keyword evidence="2" id="KW-0560">Oxidoreductase</keyword>
<dbReference type="GO" id="GO:0008911">
    <property type="term" value="F:lactaldehyde dehydrogenase (NAD+) activity"/>
    <property type="evidence" value="ECO:0007669"/>
    <property type="project" value="TreeGrafter"/>
</dbReference>
<keyword evidence="5" id="KW-1185">Reference proteome</keyword>
<comment type="similarity">
    <text evidence="1">Belongs to the aldehyde dehydrogenase family.</text>
</comment>
<dbReference type="Proteomes" id="UP000727490">
    <property type="component" value="Unassembled WGS sequence"/>
</dbReference>
<name>A0A951IYJ8_9BACT</name>
<evidence type="ECO:0000259" key="3">
    <source>
        <dbReference type="Pfam" id="PF00171"/>
    </source>
</evidence>
<evidence type="ECO:0000313" key="5">
    <source>
        <dbReference type="Proteomes" id="UP000727490"/>
    </source>
</evidence>
<accession>A0A951IYJ8</accession>
<evidence type="ECO:0000256" key="1">
    <source>
        <dbReference type="ARBA" id="ARBA00009986"/>
    </source>
</evidence>
<dbReference type="CDD" id="cd07148">
    <property type="entry name" value="ALDH_RL0313"/>
    <property type="match status" value="1"/>
</dbReference>
<dbReference type="EMBL" id="RPHB01000005">
    <property type="protein sequence ID" value="MBW3468644.1"/>
    <property type="molecule type" value="Genomic_DNA"/>
</dbReference>
<protein>
    <submittedName>
        <fullName evidence="4">Aldehyde dehydrogenase family protein</fullName>
    </submittedName>
</protein>
<reference evidence="4 5" key="1">
    <citation type="journal article" date="2020" name="Syst. Appl. Microbiol.">
        <title>Arthrospiribacter ruber gen. nov., sp. nov., a novel bacterium isolated from Arthrospira cultures.</title>
        <authorList>
            <person name="Waleron M."/>
            <person name="Misztak A."/>
            <person name="Waleron M.M."/>
            <person name="Furmaniak M."/>
            <person name="Mrozik A."/>
            <person name="Waleron K."/>
        </authorList>
    </citation>
    <scope>NUCLEOTIDE SEQUENCE [LARGE SCALE GENOMIC DNA]</scope>
    <source>
        <strain evidence="4 5">DPMB0001</strain>
    </source>
</reference>
<dbReference type="PANTHER" id="PTHR42991:SF1">
    <property type="entry name" value="ALDEHYDE DEHYDROGENASE"/>
    <property type="match status" value="1"/>
</dbReference>
<organism evidence="4 5">
    <name type="scientific">Arthrospiribacter ruber</name>
    <dbReference type="NCBI Taxonomy" id="2487934"/>
    <lineage>
        <taxon>Bacteria</taxon>
        <taxon>Pseudomonadati</taxon>
        <taxon>Bacteroidota</taxon>
        <taxon>Cytophagia</taxon>
        <taxon>Cytophagales</taxon>
        <taxon>Cyclobacteriaceae</taxon>
        <taxon>Arthrospiribacter</taxon>
    </lineage>
</organism>
<evidence type="ECO:0000256" key="2">
    <source>
        <dbReference type="ARBA" id="ARBA00023002"/>
    </source>
</evidence>
<dbReference type="InterPro" id="IPR015590">
    <property type="entry name" value="Aldehyde_DH_dom"/>
</dbReference>